<protein>
    <submittedName>
        <fullName evidence="3">Uncharacterized protein</fullName>
    </submittedName>
</protein>
<name>W3VSH2_MOEAP</name>
<reference evidence="3 4" key="1">
    <citation type="journal article" date="2014" name="Genome Announc.">
        <title>Genome sequence of the basidiomycetous fungus Pseudozyma aphidis DSM70725, an efficient producer of biosurfactant mannosylerythritol lipids.</title>
        <authorList>
            <person name="Lorenz S."/>
            <person name="Guenther M."/>
            <person name="Grumaz C."/>
            <person name="Rupp S."/>
            <person name="Zibek S."/>
            <person name="Sohn K."/>
        </authorList>
    </citation>
    <scope>NUCLEOTIDE SEQUENCE [LARGE SCALE GENOMIC DNA]</scope>
    <source>
        <strain evidence="4">ATCC 32657 / CBS 517.83 / DSM 70725 / JCM 10318 / NBRC 10182 / NRRL Y-7954 / St-0401</strain>
    </source>
</reference>
<evidence type="ECO:0000256" key="2">
    <source>
        <dbReference type="SAM" id="SignalP"/>
    </source>
</evidence>
<organism evidence="3 4">
    <name type="scientific">Moesziomyces aphidis</name>
    <name type="common">Pseudozyma aphidis</name>
    <dbReference type="NCBI Taxonomy" id="84754"/>
    <lineage>
        <taxon>Eukaryota</taxon>
        <taxon>Fungi</taxon>
        <taxon>Dikarya</taxon>
        <taxon>Basidiomycota</taxon>
        <taxon>Ustilaginomycotina</taxon>
        <taxon>Ustilaginomycetes</taxon>
        <taxon>Ustilaginales</taxon>
        <taxon>Ustilaginaceae</taxon>
        <taxon>Moesziomyces</taxon>
    </lineage>
</organism>
<evidence type="ECO:0000313" key="3">
    <source>
        <dbReference type="EMBL" id="ETS63726.1"/>
    </source>
</evidence>
<accession>W3VSH2</accession>
<evidence type="ECO:0000313" key="4">
    <source>
        <dbReference type="Proteomes" id="UP000019462"/>
    </source>
</evidence>
<proteinExistence type="predicted"/>
<dbReference type="Proteomes" id="UP000019462">
    <property type="component" value="Unassembled WGS sequence"/>
</dbReference>
<keyword evidence="4" id="KW-1185">Reference proteome</keyword>
<gene>
    <name evidence="3" type="ORF">PaG_02036</name>
</gene>
<keyword evidence="2" id="KW-0732">Signal</keyword>
<feature type="compositionally biased region" description="Low complexity" evidence="1">
    <location>
        <begin position="121"/>
        <end position="137"/>
    </location>
</feature>
<comment type="caution">
    <text evidence="3">The sequence shown here is derived from an EMBL/GenBank/DDBJ whole genome shotgun (WGS) entry which is preliminary data.</text>
</comment>
<feature type="region of interest" description="Disordered" evidence="1">
    <location>
        <begin position="121"/>
        <end position="149"/>
    </location>
</feature>
<evidence type="ECO:0000256" key="1">
    <source>
        <dbReference type="SAM" id="MobiDB-lite"/>
    </source>
</evidence>
<feature type="chain" id="PRO_5004834547" evidence="2">
    <location>
        <begin position="25"/>
        <end position="161"/>
    </location>
</feature>
<dbReference type="HOGENOM" id="CLU_1644444_0_0_1"/>
<dbReference type="EMBL" id="AWNI01000008">
    <property type="protein sequence ID" value="ETS63726.1"/>
    <property type="molecule type" value="Genomic_DNA"/>
</dbReference>
<sequence>MCLVEIKFVWRCTWLVLVAHQTSARRSSYPPPSFFFYRPIQHLARKEANTSTSSAGSSNGSTPIGPLPPLPLLASLPHRILSTPVIFTLLADPLAICATLGPAACTFSAWTSQSAALAASNDSPASSPALSSCLRASPKTRPDRGPRNFIWPRSPILAPSL</sequence>
<feature type="signal peptide" evidence="2">
    <location>
        <begin position="1"/>
        <end position="24"/>
    </location>
</feature>
<dbReference type="AlphaFoldDB" id="W3VSH2"/>